<feature type="transmembrane region" description="Helical" evidence="1">
    <location>
        <begin position="309"/>
        <end position="327"/>
    </location>
</feature>
<dbReference type="AlphaFoldDB" id="A7HUH8"/>
<dbReference type="InterPro" id="IPR050879">
    <property type="entry name" value="Acyltransferase_3"/>
</dbReference>
<feature type="transmembrane region" description="Helical" evidence="1">
    <location>
        <begin position="253"/>
        <end position="275"/>
    </location>
</feature>
<reference evidence="4 5" key="1">
    <citation type="journal article" date="2011" name="Stand. Genomic Sci.">
        <title>Complete genome sequence of Parvibaculum lavamentivorans type strain (DS-1(T)).</title>
        <authorList>
            <person name="Schleheck D."/>
            <person name="Weiss M."/>
            <person name="Pitluck S."/>
            <person name="Bruce D."/>
            <person name="Land M.L."/>
            <person name="Han S."/>
            <person name="Saunders E."/>
            <person name="Tapia R."/>
            <person name="Detter C."/>
            <person name="Brettin T."/>
            <person name="Han J."/>
            <person name="Woyke T."/>
            <person name="Goodwin L."/>
            <person name="Pennacchio L."/>
            <person name="Nolan M."/>
            <person name="Cook A.M."/>
            <person name="Kjelleberg S."/>
            <person name="Thomas T."/>
        </authorList>
    </citation>
    <scope>NUCLEOTIDE SEQUENCE [LARGE SCALE GENOMIC DNA]</scope>
    <source>
        <strain evidence="5">DS-1 / DSM 13023 / NCIMB 13966</strain>
    </source>
</reference>
<keyword evidence="1" id="KW-1133">Transmembrane helix</keyword>
<keyword evidence="1" id="KW-0472">Membrane</keyword>
<dbReference type="Pfam" id="PF01757">
    <property type="entry name" value="Acyl_transf_3"/>
    <property type="match status" value="1"/>
</dbReference>
<evidence type="ECO:0000259" key="3">
    <source>
        <dbReference type="Pfam" id="PF19040"/>
    </source>
</evidence>
<feature type="transmembrane region" description="Helical" evidence="1">
    <location>
        <begin position="166"/>
        <end position="187"/>
    </location>
</feature>
<feature type="transmembrane region" description="Helical" evidence="1">
    <location>
        <begin position="348"/>
        <end position="367"/>
    </location>
</feature>
<feature type="transmembrane region" description="Helical" evidence="1">
    <location>
        <begin position="193"/>
        <end position="213"/>
    </location>
</feature>
<feature type="domain" description="SGNH" evidence="3">
    <location>
        <begin position="417"/>
        <end position="620"/>
    </location>
</feature>
<dbReference type="eggNOG" id="COG1835">
    <property type="taxonomic scope" value="Bacteria"/>
</dbReference>
<feature type="transmembrane region" description="Helical" evidence="1">
    <location>
        <begin position="12"/>
        <end position="29"/>
    </location>
</feature>
<feature type="transmembrane region" description="Helical" evidence="1">
    <location>
        <begin position="225"/>
        <end position="241"/>
    </location>
</feature>
<dbReference type="GO" id="GO:0016020">
    <property type="term" value="C:membrane"/>
    <property type="evidence" value="ECO:0007669"/>
    <property type="project" value="TreeGrafter"/>
</dbReference>
<organism evidence="4 5">
    <name type="scientific">Parvibaculum lavamentivorans (strain DS-1 / DSM 13023 / NCIMB 13966)</name>
    <dbReference type="NCBI Taxonomy" id="402881"/>
    <lineage>
        <taxon>Bacteria</taxon>
        <taxon>Pseudomonadati</taxon>
        <taxon>Pseudomonadota</taxon>
        <taxon>Alphaproteobacteria</taxon>
        <taxon>Hyphomicrobiales</taxon>
        <taxon>Parvibaculaceae</taxon>
        <taxon>Parvibaculum</taxon>
    </lineage>
</organism>
<evidence type="ECO:0000313" key="5">
    <source>
        <dbReference type="Proteomes" id="UP000006377"/>
    </source>
</evidence>
<keyword evidence="5" id="KW-1185">Reference proteome</keyword>
<keyword evidence="4" id="KW-0012">Acyltransferase</keyword>
<keyword evidence="1" id="KW-0812">Transmembrane</keyword>
<proteinExistence type="predicted"/>
<feature type="transmembrane region" description="Helical" evidence="1">
    <location>
        <begin position="282"/>
        <end position="303"/>
    </location>
</feature>
<feature type="transmembrane region" description="Helical" evidence="1">
    <location>
        <begin position="35"/>
        <end position="55"/>
    </location>
</feature>
<dbReference type="InterPro" id="IPR002656">
    <property type="entry name" value="Acyl_transf_3_dom"/>
</dbReference>
<feature type="domain" description="Acyltransferase 3" evidence="2">
    <location>
        <begin position="9"/>
        <end position="327"/>
    </location>
</feature>
<dbReference type="GO" id="GO:0009103">
    <property type="term" value="P:lipopolysaccharide biosynthetic process"/>
    <property type="evidence" value="ECO:0007669"/>
    <property type="project" value="TreeGrafter"/>
</dbReference>
<evidence type="ECO:0000256" key="1">
    <source>
        <dbReference type="SAM" id="Phobius"/>
    </source>
</evidence>
<accession>A7HUH8</accession>
<name>A7HUH8_PARL1</name>
<evidence type="ECO:0000259" key="2">
    <source>
        <dbReference type="Pfam" id="PF01757"/>
    </source>
</evidence>
<sequence length="632" mass="69806">MNLDMKYRPEIDGLRALAILPVVLFHAGFSQLSGGYTGVDVFFVISGYLITRIIVGEAEAGTFSILHFYRRRILRIVPVLAVVLIVTAIIGYYLFLPNEFDELSKSLIAVSLFSSNIFFWQSSGYFDAPSALRPLLHTWSLAVEEQFYLFFPFFIIAIHRFGGRRYGAWIFAAVVLSFAASAVGVVTSPSATFYLLPTRAWELGVGALIAVGWVPRVSSQRLRHFLAAAGIIVIGLGLFLLDEESYFPGWNALYPVLGTALVIAYGQGTFIGGVLSTPPVKYVGLVSYAWYLWHWPVIVYYTFVFGPLADWWSTAFVIVVSFLLAAVSRPLVEQPFRYGLGSLPTGRVVMSGAAALAVLAFAGWSMAAMGQVGRTFPPDVLKVAQYSAYRDLPAYEYQFRPGVCMLGLVHEGRPIDKKECLTPDPAKPDFLVLGDSHAGHIWRALSLEIDEWHFLQATASGCMPFVGATGALRCTSTMRYIFEDFLQEQDIDGVIIAARWEEDELDQLDETLAFLKQHVEQVIVLGPVPEYESSVPLLLARSLYHDSPRIVSSAVDWSRVEVGKQVAAIAERNGVTYISMIDIICPAGKCVSMIGGKVPVEFDYGHLTLEGARFAANRIEAQLGLAEGKPRR</sequence>
<keyword evidence="4" id="KW-0808">Transferase</keyword>
<dbReference type="GO" id="GO:0016747">
    <property type="term" value="F:acyltransferase activity, transferring groups other than amino-acyl groups"/>
    <property type="evidence" value="ECO:0007669"/>
    <property type="project" value="InterPro"/>
</dbReference>
<evidence type="ECO:0000313" key="4">
    <source>
        <dbReference type="EMBL" id="ABS63561.1"/>
    </source>
</evidence>
<feature type="transmembrane region" description="Helical" evidence="1">
    <location>
        <begin position="76"/>
        <end position="95"/>
    </location>
</feature>
<gene>
    <name evidence="4" type="ordered locus">Plav_1946</name>
</gene>
<dbReference type="Pfam" id="PF19040">
    <property type="entry name" value="SGNH"/>
    <property type="match status" value="1"/>
</dbReference>
<dbReference type="HOGENOM" id="CLU_005679_10_4_5"/>
<dbReference type="EMBL" id="CP000774">
    <property type="protein sequence ID" value="ABS63561.1"/>
    <property type="molecule type" value="Genomic_DNA"/>
</dbReference>
<dbReference type="PANTHER" id="PTHR23028:SF53">
    <property type="entry name" value="ACYL_TRANSF_3 DOMAIN-CONTAINING PROTEIN"/>
    <property type="match status" value="1"/>
</dbReference>
<dbReference type="InterPro" id="IPR043968">
    <property type="entry name" value="SGNH"/>
</dbReference>
<dbReference type="STRING" id="402881.Plav_1946"/>
<dbReference type="Proteomes" id="UP000006377">
    <property type="component" value="Chromosome"/>
</dbReference>
<dbReference type="PANTHER" id="PTHR23028">
    <property type="entry name" value="ACETYLTRANSFERASE"/>
    <property type="match status" value="1"/>
</dbReference>
<dbReference type="KEGG" id="pla:Plav_1946"/>
<protein>
    <submittedName>
        <fullName evidence="4">Acyltransferase 3</fullName>
    </submittedName>
</protein>
<feature type="transmembrane region" description="Helical" evidence="1">
    <location>
        <begin position="139"/>
        <end position="159"/>
    </location>
</feature>